<dbReference type="PANTHER" id="PTHR21666">
    <property type="entry name" value="PEPTIDASE-RELATED"/>
    <property type="match status" value="1"/>
</dbReference>
<dbReference type="SUPFAM" id="SSF51261">
    <property type="entry name" value="Duplicated hybrid motif"/>
    <property type="match status" value="1"/>
</dbReference>
<dbReference type="Proteomes" id="UP000198379">
    <property type="component" value="Unassembled WGS sequence"/>
</dbReference>
<dbReference type="GO" id="GO:0004222">
    <property type="term" value="F:metalloendopeptidase activity"/>
    <property type="evidence" value="ECO:0007669"/>
    <property type="project" value="TreeGrafter"/>
</dbReference>
<protein>
    <submittedName>
        <fullName evidence="4">Peptidase family M23</fullName>
    </submittedName>
</protein>
<dbReference type="AlphaFoldDB" id="A0A238WFF2"/>
<dbReference type="EMBL" id="FZNY01000001">
    <property type="protein sequence ID" value="SNR44409.1"/>
    <property type="molecule type" value="Genomic_DNA"/>
</dbReference>
<organism evidence="4 5">
    <name type="scientific">Dokdonia pacifica</name>
    <dbReference type="NCBI Taxonomy" id="1627892"/>
    <lineage>
        <taxon>Bacteria</taxon>
        <taxon>Pseudomonadati</taxon>
        <taxon>Bacteroidota</taxon>
        <taxon>Flavobacteriia</taxon>
        <taxon>Flavobacteriales</taxon>
        <taxon>Flavobacteriaceae</taxon>
        <taxon>Dokdonia</taxon>
    </lineage>
</organism>
<evidence type="ECO:0000256" key="1">
    <source>
        <dbReference type="ARBA" id="ARBA00022729"/>
    </source>
</evidence>
<dbReference type="InterPro" id="IPR016047">
    <property type="entry name" value="M23ase_b-sheet_dom"/>
</dbReference>
<dbReference type="InterPro" id="IPR050570">
    <property type="entry name" value="Cell_wall_metabolism_enzyme"/>
</dbReference>
<dbReference type="PANTHER" id="PTHR21666:SF270">
    <property type="entry name" value="MUREIN HYDROLASE ACTIVATOR ENVC"/>
    <property type="match status" value="1"/>
</dbReference>
<accession>A0A238WFF2</accession>
<gene>
    <name evidence="4" type="ORF">SAMN06265376_101952</name>
</gene>
<dbReference type="OrthoDB" id="9809488at2"/>
<dbReference type="InterPro" id="IPR026444">
    <property type="entry name" value="Secre_tail"/>
</dbReference>
<proteinExistence type="predicted"/>
<dbReference type="Gene3D" id="2.70.70.10">
    <property type="entry name" value="Glucose Permease (Domain IIA)"/>
    <property type="match status" value="1"/>
</dbReference>
<feature type="domain" description="M23ase beta-sheet core" evidence="2">
    <location>
        <begin position="162"/>
        <end position="262"/>
    </location>
</feature>
<dbReference type="CDD" id="cd12797">
    <property type="entry name" value="M23_peptidase"/>
    <property type="match status" value="1"/>
</dbReference>
<evidence type="ECO:0000313" key="5">
    <source>
        <dbReference type="Proteomes" id="UP000198379"/>
    </source>
</evidence>
<keyword evidence="5" id="KW-1185">Reference proteome</keyword>
<evidence type="ECO:0000313" key="4">
    <source>
        <dbReference type="EMBL" id="SNR44409.1"/>
    </source>
</evidence>
<name>A0A238WFF2_9FLAO</name>
<dbReference type="Pfam" id="PF18962">
    <property type="entry name" value="Por_Secre_tail"/>
    <property type="match status" value="1"/>
</dbReference>
<keyword evidence="1" id="KW-0732">Signal</keyword>
<feature type="domain" description="Secretion system C-terminal sorting" evidence="3">
    <location>
        <begin position="408"/>
        <end position="467"/>
    </location>
</feature>
<dbReference type="Pfam" id="PF01551">
    <property type="entry name" value="Peptidase_M23"/>
    <property type="match status" value="1"/>
</dbReference>
<dbReference type="InterPro" id="IPR011055">
    <property type="entry name" value="Dup_hybrid_motif"/>
</dbReference>
<sequence length="481" mass="54125">MSIRKSYRTNLRLKVHLMKLILRVSFLLCMFLALSTSVAQTIGGERVFNPDGVNCVSSEEYEIYHNAVATNQEYLSREGLRLYQNNVSRSEQQVSFIWPVKQTDGFEYNSTWAISVYFDHDDTTGGLEDWNCGTRTYDTSSGYDHQGVDIFLWPFTWKQVEEEQTEIIAAAAGQIIYKNDGSFDKNCTAGGNGQQWNAVFVEHSDGSIAWYGHMKAGSLTSKSVGDTVAQGEYLGVVASSGNSTGPHLHFEVYDENNNLIDPYAGPCNDLNDTSWWVDQKEYLNPGVNAALTHTDLPDFGTCPEIEETFESTQFDPGDTIWFAGYFKDQVTGTSALNEIYDPSGDLFSSWDTNFNDDFVASWWAQQRTISDETGEWTYVVTYNGESDTHTFNVGQLSLEDQVFDEVRLFPNPTSDVVTIGAPVPFKQIIVRDAVGRTVLEYRDLNTISLEMDFSYLRTGIYFVTAEALDSDAQTLLRVLKK</sequence>
<reference evidence="4 5" key="1">
    <citation type="submission" date="2017-06" db="EMBL/GenBank/DDBJ databases">
        <authorList>
            <person name="Kim H.J."/>
            <person name="Triplett B.A."/>
        </authorList>
    </citation>
    <scope>NUCLEOTIDE SEQUENCE [LARGE SCALE GENOMIC DNA]</scope>
    <source>
        <strain evidence="4 5">DSM 25597</strain>
    </source>
</reference>
<evidence type="ECO:0000259" key="3">
    <source>
        <dbReference type="Pfam" id="PF18962"/>
    </source>
</evidence>
<evidence type="ECO:0000259" key="2">
    <source>
        <dbReference type="Pfam" id="PF01551"/>
    </source>
</evidence>